<feature type="transmembrane region" description="Helical" evidence="9">
    <location>
        <begin position="94"/>
        <end position="112"/>
    </location>
</feature>
<feature type="transmembrane region" description="Helical" evidence="9">
    <location>
        <begin position="313"/>
        <end position="332"/>
    </location>
</feature>
<feature type="transmembrane region" description="Helical" evidence="9">
    <location>
        <begin position="286"/>
        <end position="306"/>
    </location>
</feature>
<accession>A0ABW5H3M3</accession>
<dbReference type="PANTHER" id="PTHR43528">
    <property type="entry name" value="ALPHA-KETOGLUTARATE PERMEASE"/>
    <property type="match status" value="1"/>
</dbReference>
<evidence type="ECO:0000256" key="6">
    <source>
        <dbReference type="ARBA" id="ARBA00022847"/>
    </source>
</evidence>
<evidence type="ECO:0000313" key="12">
    <source>
        <dbReference type="Proteomes" id="UP001597483"/>
    </source>
</evidence>
<dbReference type="Pfam" id="PF00083">
    <property type="entry name" value="Sugar_tr"/>
    <property type="match status" value="1"/>
</dbReference>
<dbReference type="PROSITE" id="PS50850">
    <property type="entry name" value="MFS"/>
    <property type="match status" value="1"/>
</dbReference>
<dbReference type="InterPro" id="IPR005828">
    <property type="entry name" value="MFS_sugar_transport-like"/>
</dbReference>
<dbReference type="InterPro" id="IPR020846">
    <property type="entry name" value="MFS_dom"/>
</dbReference>
<comment type="subcellular location">
    <subcellularLocation>
        <location evidence="1">Cell membrane</location>
        <topology evidence="1">Multi-pass membrane protein</topology>
    </subcellularLocation>
</comment>
<keyword evidence="4" id="KW-1003">Cell membrane</keyword>
<evidence type="ECO:0000256" key="3">
    <source>
        <dbReference type="ARBA" id="ARBA00022448"/>
    </source>
</evidence>
<dbReference type="PANTHER" id="PTHR43528:SF1">
    <property type="entry name" value="ALPHA-KETOGLUTARATE PERMEASE"/>
    <property type="match status" value="1"/>
</dbReference>
<organism evidence="11 12">
    <name type="scientific">Amycolatopsis silviterrae</name>
    <dbReference type="NCBI Taxonomy" id="1656914"/>
    <lineage>
        <taxon>Bacteria</taxon>
        <taxon>Bacillati</taxon>
        <taxon>Actinomycetota</taxon>
        <taxon>Actinomycetes</taxon>
        <taxon>Pseudonocardiales</taxon>
        <taxon>Pseudonocardiaceae</taxon>
        <taxon>Amycolatopsis</taxon>
    </lineage>
</organism>
<dbReference type="InterPro" id="IPR051084">
    <property type="entry name" value="H+-coupled_symporters"/>
</dbReference>
<feature type="transmembrane region" description="Helical" evidence="9">
    <location>
        <begin position="405"/>
        <end position="426"/>
    </location>
</feature>
<keyword evidence="7 9" id="KW-1133">Transmembrane helix</keyword>
<evidence type="ECO:0000313" key="11">
    <source>
        <dbReference type="EMBL" id="MFD2467738.1"/>
    </source>
</evidence>
<feature type="transmembrane region" description="Helical" evidence="9">
    <location>
        <begin position="59"/>
        <end position="82"/>
    </location>
</feature>
<dbReference type="InterPro" id="IPR011701">
    <property type="entry name" value="MFS"/>
</dbReference>
<keyword evidence="8 9" id="KW-0472">Membrane</keyword>
<evidence type="ECO:0000256" key="8">
    <source>
        <dbReference type="ARBA" id="ARBA00023136"/>
    </source>
</evidence>
<keyword evidence="6" id="KW-0769">Symport</keyword>
<dbReference type="SUPFAM" id="SSF103473">
    <property type="entry name" value="MFS general substrate transporter"/>
    <property type="match status" value="1"/>
</dbReference>
<dbReference type="Pfam" id="PF07690">
    <property type="entry name" value="MFS_1"/>
    <property type="match status" value="1"/>
</dbReference>
<dbReference type="PROSITE" id="PS00217">
    <property type="entry name" value="SUGAR_TRANSPORT_2"/>
    <property type="match status" value="1"/>
</dbReference>
<feature type="transmembrane region" description="Helical" evidence="9">
    <location>
        <begin position="161"/>
        <end position="182"/>
    </location>
</feature>
<dbReference type="InterPro" id="IPR005829">
    <property type="entry name" value="Sugar_transporter_CS"/>
</dbReference>
<feature type="transmembrane region" description="Helical" evidence="9">
    <location>
        <begin position="248"/>
        <end position="266"/>
    </location>
</feature>
<evidence type="ECO:0000256" key="5">
    <source>
        <dbReference type="ARBA" id="ARBA00022692"/>
    </source>
</evidence>
<feature type="transmembrane region" description="Helical" evidence="9">
    <location>
        <begin position="338"/>
        <end position="357"/>
    </location>
</feature>
<keyword evidence="3" id="KW-0813">Transport</keyword>
<comment type="caution">
    <text evidence="11">The sequence shown here is derived from an EMBL/GenBank/DDBJ whole genome shotgun (WGS) entry which is preliminary data.</text>
</comment>
<evidence type="ECO:0000256" key="1">
    <source>
        <dbReference type="ARBA" id="ARBA00004651"/>
    </source>
</evidence>
<feature type="transmembrane region" description="Helical" evidence="9">
    <location>
        <begin position="378"/>
        <end position="399"/>
    </location>
</feature>
<dbReference type="InterPro" id="IPR036259">
    <property type="entry name" value="MFS_trans_sf"/>
</dbReference>
<reference evidence="12" key="1">
    <citation type="journal article" date="2019" name="Int. J. Syst. Evol. Microbiol.">
        <title>The Global Catalogue of Microorganisms (GCM) 10K type strain sequencing project: providing services to taxonomists for standard genome sequencing and annotation.</title>
        <authorList>
            <consortium name="The Broad Institute Genomics Platform"/>
            <consortium name="The Broad Institute Genome Sequencing Center for Infectious Disease"/>
            <person name="Wu L."/>
            <person name="Ma J."/>
        </authorList>
    </citation>
    <scope>NUCLEOTIDE SEQUENCE [LARGE SCALE GENOMIC DNA]</scope>
    <source>
        <strain evidence="12">CGMCC 4.7641</strain>
    </source>
</reference>
<dbReference type="EMBL" id="JBHUKS010000006">
    <property type="protein sequence ID" value="MFD2467738.1"/>
    <property type="molecule type" value="Genomic_DNA"/>
</dbReference>
<evidence type="ECO:0000256" key="4">
    <source>
        <dbReference type="ARBA" id="ARBA00022475"/>
    </source>
</evidence>
<keyword evidence="5 9" id="KW-0812">Transmembrane</keyword>
<evidence type="ECO:0000256" key="9">
    <source>
        <dbReference type="SAM" id="Phobius"/>
    </source>
</evidence>
<evidence type="ECO:0000256" key="2">
    <source>
        <dbReference type="ARBA" id="ARBA00008240"/>
    </source>
</evidence>
<sequence>MTATTPARADTGSLISPAQRKSIVAACVGNFIEWYEFVLYGYFASTIAKLFFPAGDATAALLLTFALFGVSFVVRPLGGVVFGYIGDRHGRRGALAAIILMISVGTALMAVVPPYASIGVAAPILILVLRLVQGLSAGGEWTGAVAYVIETAPAGRRAYYGSWQTITIVLGMMAASLSALLFTEVLSPAALLSWGWRVPFLIALPIGLVGLYLRLKLDETPEFARIAAADAHERTPLRATLRHDWRSILRVAGLVCSPTMCTYVLLVYGPTFLVTDLEVPPAQAKLAGFAAMAVLMVVTVVFARWCDRVGRKPFLVAGAIWVLVTAPLGFLLLHQTSFGFLIAGLGIVVIGEALMLAPQPAVFAELFPTERRYSGLGIGYNLGVVLFGGAGPLVATAIVEATHSTYAPAGYLAFGALVSLIAAVFTPETLPSARKR</sequence>
<comment type="similarity">
    <text evidence="2">Belongs to the major facilitator superfamily. Metabolite:H+ Symporter (MHS) family (TC 2.A.1.6) family.</text>
</comment>
<feature type="transmembrane region" description="Helical" evidence="9">
    <location>
        <begin position="194"/>
        <end position="215"/>
    </location>
</feature>
<dbReference type="Gene3D" id="1.20.1250.20">
    <property type="entry name" value="MFS general substrate transporter like domains"/>
    <property type="match status" value="2"/>
</dbReference>
<feature type="transmembrane region" description="Helical" evidence="9">
    <location>
        <begin position="124"/>
        <end position="149"/>
    </location>
</feature>
<name>A0ABW5H3M3_9PSEU</name>
<dbReference type="Proteomes" id="UP001597483">
    <property type="component" value="Unassembled WGS sequence"/>
</dbReference>
<evidence type="ECO:0000256" key="7">
    <source>
        <dbReference type="ARBA" id="ARBA00022989"/>
    </source>
</evidence>
<dbReference type="RefSeq" id="WP_378302733.1">
    <property type="nucleotide sequence ID" value="NZ_JBHUKS010000006.1"/>
</dbReference>
<keyword evidence="12" id="KW-1185">Reference proteome</keyword>
<feature type="domain" description="Major facilitator superfamily (MFS) profile" evidence="10">
    <location>
        <begin position="22"/>
        <end position="434"/>
    </location>
</feature>
<gene>
    <name evidence="11" type="ORF">ACFSVL_10060</name>
</gene>
<proteinExistence type="inferred from homology"/>
<evidence type="ECO:0000259" key="10">
    <source>
        <dbReference type="PROSITE" id="PS50850"/>
    </source>
</evidence>
<protein>
    <submittedName>
        <fullName evidence="11">MFS transporter</fullName>
    </submittedName>
</protein>